<dbReference type="KEGG" id="vbl:L21SP4_01490"/>
<protein>
    <submittedName>
        <fullName evidence="3">Trehalose synthase/amylase TreS</fullName>
        <ecNumber evidence="3">3.2.1.1</ecNumber>
    </submittedName>
</protein>
<dbReference type="Pfam" id="PF00128">
    <property type="entry name" value="Alpha-amylase"/>
    <property type="match status" value="1"/>
</dbReference>
<dbReference type="PANTHER" id="PTHR10357">
    <property type="entry name" value="ALPHA-AMYLASE FAMILY MEMBER"/>
    <property type="match status" value="1"/>
</dbReference>
<feature type="domain" description="Glycosyl hydrolase family 13 catalytic" evidence="2">
    <location>
        <begin position="24"/>
        <end position="414"/>
    </location>
</feature>
<evidence type="ECO:0000256" key="1">
    <source>
        <dbReference type="ARBA" id="ARBA00008061"/>
    </source>
</evidence>
<dbReference type="EC" id="3.2.1.1" evidence="3"/>
<dbReference type="SUPFAM" id="SSF51445">
    <property type="entry name" value="(Trans)glycosidases"/>
    <property type="match status" value="1"/>
</dbReference>
<comment type="similarity">
    <text evidence="1">Belongs to the glycosyl hydrolase 13 family.</text>
</comment>
<dbReference type="SUPFAM" id="SSF51011">
    <property type="entry name" value="Glycosyl hydrolase domain"/>
    <property type="match status" value="1"/>
</dbReference>
<gene>
    <name evidence="3" type="primary">treS</name>
    <name evidence="3" type="ORF">L21SP4_01490</name>
</gene>
<proteinExistence type="inferred from homology"/>
<dbReference type="Gene3D" id="3.90.400.10">
    <property type="entry name" value="Oligo-1,6-glucosidase, Domain 2"/>
    <property type="match status" value="1"/>
</dbReference>
<dbReference type="SMART" id="SM00642">
    <property type="entry name" value="Aamy"/>
    <property type="match status" value="1"/>
</dbReference>
<name>A0A0G3EIS3_9BACT</name>
<dbReference type="AlphaFoldDB" id="A0A0G3EIS3"/>
<dbReference type="InterPro" id="IPR045857">
    <property type="entry name" value="O16G_dom_2"/>
</dbReference>
<dbReference type="InterPro" id="IPR017853">
    <property type="entry name" value="GH"/>
</dbReference>
<organism evidence="3 4">
    <name type="scientific">Kiritimatiella glycovorans</name>
    <dbReference type="NCBI Taxonomy" id="1307763"/>
    <lineage>
        <taxon>Bacteria</taxon>
        <taxon>Pseudomonadati</taxon>
        <taxon>Kiritimatiellota</taxon>
        <taxon>Kiritimatiellia</taxon>
        <taxon>Kiritimatiellales</taxon>
        <taxon>Kiritimatiellaceae</taxon>
        <taxon>Kiritimatiella</taxon>
    </lineage>
</organism>
<dbReference type="Proteomes" id="UP000035268">
    <property type="component" value="Chromosome"/>
</dbReference>
<keyword evidence="3" id="KW-0378">Hydrolase</keyword>
<sequence>MSAATDQNSVAGIPEWLRSAVIYGVFPPSFRDANGDGIGDLPGIVEKLDYFTELGVDVLWLNPVFDSPFEDGGYDVSDFYRVAPRYGTNEDLERLFAEAGRRGIRVLLDFVAGHTSIRHPWFQQSARAEPTPYSNWYIWTDHIFAPCGEKFIGGLSPRSGRYHANFFYFQPSLNYGYAHPRESWQLPVDHPDVLAMKEEMRRVMTFWLDKGAAGFRVDLASTLIKDEMGGEALKEYWRDVREWIDRAYPDRALVAEWSSPEDAIDAGFHVDFALHCNGDAYNSLFRMETGTNVLPGAGNSYFRREGKGDITPFMEWFETHARGMGGRGFLSIPSGNHDLPRLSYRRNPSEQKVALAFVLTMPGVPSLYYGDEIGLRYQPDLPSKEGAYLRTGSRTPMQWDPSPNAGFSTADPADLYLPIDPASDRPTVEGQRDDPDSIWRLVQALLKLRREHRCLRADGGFAPLYAEPHAYPFVFERTAEQERMIVALNPSAEPARAGFTWPEDRATPTAIEIGTAPEIFRDGPRLILDLAPVSFCVLEALPPSPRLHPRA</sequence>
<evidence type="ECO:0000313" key="3">
    <source>
        <dbReference type="EMBL" id="AKJ64735.1"/>
    </source>
</evidence>
<keyword evidence="3" id="KW-0326">Glycosidase</keyword>
<dbReference type="GO" id="GO:0009313">
    <property type="term" value="P:oligosaccharide catabolic process"/>
    <property type="evidence" value="ECO:0007669"/>
    <property type="project" value="TreeGrafter"/>
</dbReference>
<reference evidence="3 4" key="2">
    <citation type="journal article" date="2016" name="ISME J.">
        <title>Characterization of the first cultured representative of Verrucomicrobia subdivision 5 indicates the proposal of a novel phylum.</title>
        <authorList>
            <person name="Spring S."/>
            <person name="Bunk B."/>
            <person name="Sproer C."/>
            <person name="Schumann P."/>
            <person name="Rohde M."/>
            <person name="Tindall B.J."/>
            <person name="Klenk H.P."/>
        </authorList>
    </citation>
    <scope>NUCLEOTIDE SEQUENCE [LARGE SCALE GENOMIC DNA]</scope>
    <source>
        <strain evidence="3 4">L21-Fru-AB</strain>
    </source>
</reference>
<dbReference type="PANTHER" id="PTHR10357:SF179">
    <property type="entry name" value="NEUTRAL AND BASIC AMINO ACID TRANSPORT PROTEIN RBAT"/>
    <property type="match status" value="1"/>
</dbReference>
<dbReference type="Gene3D" id="3.20.20.80">
    <property type="entry name" value="Glycosidases"/>
    <property type="match status" value="1"/>
</dbReference>
<keyword evidence="4" id="KW-1185">Reference proteome</keyword>
<dbReference type="InterPro" id="IPR006047">
    <property type="entry name" value="GH13_cat_dom"/>
</dbReference>
<evidence type="ECO:0000313" key="4">
    <source>
        <dbReference type="Proteomes" id="UP000035268"/>
    </source>
</evidence>
<dbReference type="STRING" id="1307763.L21SP4_01490"/>
<dbReference type="GO" id="GO:0004556">
    <property type="term" value="F:alpha-amylase activity"/>
    <property type="evidence" value="ECO:0007669"/>
    <property type="project" value="UniProtKB-EC"/>
</dbReference>
<evidence type="ECO:0000259" key="2">
    <source>
        <dbReference type="SMART" id="SM00642"/>
    </source>
</evidence>
<dbReference type="Gene3D" id="2.60.40.1180">
    <property type="entry name" value="Golgi alpha-mannosidase II"/>
    <property type="match status" value="1"/>
</dbReference>
<dbReference type="EMBL" id="CP010904">
    <property type="protein sequence ID" value="AKJ64735.1"/>
    <property type="molecule type" value="Genomic_DNA"/>
</dbReference>
<dbReference type="InterPro" id="IPR013780">
    <property type="entry name" value="Glyco_hydro_b"/>
</dbReference>
<reference evidence="4" key="1">
    <citation type="submission" date="2015-02" db="EMBL/GenBank/DDBJ databases">
        <title>Description and complete genome sequence of the first cultured representative of the subdivision 5 of the Verrucomicrobia phylum.</title>
        <authorList>
            <person name="Spring S."/>
            <person name="Bunk B."/>
            <person name="Sproer C."/>
            <person name="Klenk H.-P."/>
        </authorList>
    </citation>
    <scope>NUCLEOTIDE SEQUENCE [LARGE SCALE GENOMIC DNA]</scope>
    <source>
        <strain evidence="4">L21-Fru-AB</strain>
    </source>
</reference>
<accession>A0A0G3EIS3</accession>
<dbReference type="RefSeq" id="WP_169747695.1">
    <property type="nucleotide sequence ID" value="NZ_CP010904.1"/>
</dbReference>